<name>A0AAN7HUQ4_9PEZI</name>
<proteinExistence type="predicted"/>
<comment type="caution">
    <text evidence="2">The sequence shown here is derived from an EMBL/GenBank/DDBJ whole genome shotgun (WGS) entry which is preliminary data.</text>
</comment>
<dbReference type="AlphaFoldDB" id="A0AAN7HUQ4"/>
<organism evidence="2 3">
    <name type="scientific">Corynascus novoguineensis</name>
    <dbReference type="NCBI Taxonomy" id="1126955"/>
    <lineage>
        <taxon>Eukaryota</taxon>
        <taxon>Fungi</taxon>
        <taxon>Dikarya</taxon>
        <taxon>Ascomycota</taxon>
        <taxon>Pezizomycotina</taxon>
        <taxon>Sordariomycetes</taxon>
        <taxon>Sordariomycetidae</taxon>
        <taxon>Sordariales</taxon>
        <taxon>Chaetomiaceae</taxon>
        <taxon>Corynascus</taxon>
    </lineage>
</organism>
<dbReference type="Proteomes" id="UP001303647">
    <property type="component" value="Unassembled WGS sequence"/>
</dbReference>
<dbReference type="EMBL" id="MU857603">
    <property type="protein sequence ID" value="KAK4251793.1"/>
    <property type="molecule type" value="Genomic_DNA"/>
</dbReference>
<sequence>MKVPALTLSLLATAGLATPVRRDVGQEFYTLRLSSPAKFLDGLYLTTNPNSDKANTTALVVYTSPSKPNVPDVRFYPVLDPSTKLAELRTPSSPSSNTALAVVGTNGLFDFARIADPDGTADELPEGTTVDWTSFRLDEGESAGTVKYDGGSGDEEAEGNWVVFPLRGSSVETKEEEVWGVKWKGGNAWTTTDYLPVEVVYELVKHK</sequence>
<evidence type="ECO:0000313" key="2">
    <source>
        <dbReference type="EMBL" id="KAK4251793.1"/>
    </source>
</evidence>
<keyword evidence="3" id="KW-1185">Reference proteome</keyword>
<feature type="chain" id="PRO_5042864130" evidence="1">
    <location>
        <begin position="18"/>
        <end position="207"/>
    </location>
</feature>
<protein>
    <submittedName>
        <fullName evidence="2">Uncharacterized protein</fullName>
    </submittedName>
</protein>
<gene>
    <name evidence="2" type="ORF">C7999DRAFT_27472</name>
</gene>
<evidence type="ECO:0000256" key="1">
    <source>
        <dbReference type="SAM" id="SignalP"/>
    </source>
</evidence>
<evidence type="ECO:0000313" key="3">
    <source>
        <dbReference type="Proteomes" id="UP001303647"/>
    </source>
</evidence>
<reference evidence="2" key="2">
    <citation type="submission" date="2023-05" db="EMBL/GenBank/DDBJ databases">
        <authorList>
            <consortium name="Lawrence Berkeley National Laboratory"/>
            <person name="Steindorff A."/>
            <person name="Hensen N."/>
            <person name="Bonometti L."/>
            <person name="Westerberg I."/>
            <person name="Brannstrom I.O."/>
            <person name="Guillou S."/>
            <person name="Cros-Aarteil S."/>
            <person name="Calhoun S."/>
            <person name="Haridas S."/>
            <person name="Kuo A."/>
            <person name="Mondo S."/>
            <person name="Pangilinan J."/>
            <person name="Riley R."/>
            <person name="Labutti K."/>
            <person name="Andreopoulos B."/>
            <person name="Lipzen A."/>
            <person name="Chen C."/>
            <person name="Yanf M."/>
            <person name="Daum C."/>
            <person name="Ng V."/>
            <person name="Clum A."/>
            <person name="Ohm R."/>
            <person name="Martin F."/>
            <person name="Silar P."/>
            <person name="Natvig D."/>
            <person name="Lalanne C."/>
            <person name="Gautier V."/>
            <person name="Ament-Velasquez S.L."/>
            <person name="Kruys A."/>
            <person name="Hutchinson M.I."/>
            <person name="Powell A.J."/>
            <person name="Barry K."/>
            <person name="Miller A.N."/>
            <person name="Grigoriev I.V."/>
            <person name="Debuchy R."/>
            <person name="Gladieux P."/>
            <person name="Thoren M.H."/>
            <person name="Johannesson H."/>
        </authorList>
    </citation>
    <scope>NUCLEOTIDE SEQUENCE</scope>
    <source>
        <strain evidence="2">CBS 359.72</strain>
    </source>
</reference>
<reference evidence="2" key="1">
    <citation type="journal article" date="2023" name="Mol. Phylogenet. Evol.">
        <title>Genome-scale phylogeny and comparative genomics of the fungal order Sordariales.</title>
        <authorList>
            <person name="Hensen N."/>
            <person name="Bonometti L."/>
            <person name="Westerberg I."/>
            <person name="Brannstrom I.O."/>
            <person name="Guillou S."/>
            <person name="Cros-Aarteil S."/>
            <person name="Calhoun S."/>
            <person name="Haridas S."/>
            <person name="Kuo A."/>
            <person name="Mondo S."/>
            <person name="Pangilinan J."/>
            <person name="Riley R."/>
            <person name="LaButti K."/>
            <person name="Andreopoulos B."/>
            <person name="Lipzen A."/>
            <person name="Chen C."/>
            <person name="Yan M."/>
            <person name="Daum C."/>
            <person name="Ng V."/>
            <person name="Clum A."/>
            <person name="Steindorff A."/>
            <person name="Ohm R.A."/>
            <person name="Martin F."/>
            <person name="Silar P."/>
            <person name="Natvig D.O."/>
            <person name="Lalanne C."/>
            <person name="Gautier V."/>
            <person name="Ament-Velasquez S.L."/>
            <person name="Kruys A."/>
            <person name="Hutchinson M.I."/>
            <person name="Powell A.J."/>
            <person name="Barry K."/>
            <person name="Miller A.N."/>
            <person name="Grigoriev I.V."/>
            <person name="Debuchy R."/>
            <person name="Gladieux P."/>
            <person name="Hiltunen Thoren M."/>
            <person name="Johannesson H."/>
        </authorList>
    </citation>
    <scope>NUCLEOTIDE SEQUENCE</scope>
    <source>
        <strain evidence="2">CBS 359.72</strain>
    </source>
</reference>
<keyword evidence="1" id="KW-0732">Signal</keyword>
<accession>A0AAN7HUQ4</accession>
<feature type="signal peptide" evidence="1">
    <location>
        <begin position="1"/>
        <end position="17"/>
    </location>
</feature>